<reference evidence="1 2" key="2">
    <citation type="submission" date="2018-03" db="EMBL/GenBank/DDBJ databases">
        <title>The ancient ancestry and fast evolution of plastids.</title>
        <authorList>
            <person name="Moore K.R."/>
            <person name="Magnabosco C."/>
            <person name="Momper L."/>
            <person name="Gold D.A."/>
            <person name="Bosak T."/>
            <person name="Fournier G.P."/>
        </authorList>
    </citation>
    <scope>NUCLEOTIDE SEQUENCE [LARGE SCALE GENOMIC DNA]</scope>
    <source>
        <strain evidence="1 2">CCAP 1448/3</strain>
    </source>
</reference>
<comment type="caution">
    <text evidence="1">The sequence shown here is derived from an EMBL/GenBank/DDBJ whole genome shotgun (WGS) entry which is preliminary data.</text>
</comment>
<dbReference type="InterPro" id="IPR025427">
    <property type="entry name" value="DUF4160"/>
</dbReference>
<evidence type="ECO:0000313" key="1">
    <source>
        <dbReference type="EMBL" id="PSB03387.1"/>
    </source>
</evidence>
<dbReference type="Pfam" id="PF13711">
    <property type="entry name" value="DUF4160"/>
    <property type="match status" value="1"/>
</dbReference>
<name>A0A2T1C5G9_9CYAN</name>
<evidence type="ECO:0000313" key="2">
    <source>
        <dbReference type="Proteomes" id="UP000238762"/>
    </source>
</evidence>
<sequence>MPTVLRENGFRVVIYPNDHLPSHVHVLKGDGEVRIDLGDEETAPKLLSVSGKISDKDLAKALYLVKDRQFELLTKWREIHG</sequence>
<dbReference type="OrthoDB" id="122670at2"/>
<dbReference type="RefSeq" id="WP_106288235.1">
    <property type="nucleotide sequence ID" value="NZ_CAWNTC010000005.1"/>
</dbReference>
<proteinExistence type="predicted"/>
<dbReference type="AlphaFoldDB" id="A0A2T1C5G9"/>
<reference evidence="1 2" key="1">
    <citation type="submission" date="2018-02" db="EMBL/GenBank/DDBJ databases">
        <authorList>
            <person name="Cohen D.B."/>
            <person name="Kent A.D."/>
        </authorList>
    </citation>
    <scope>NUCLEOTIDE SEQUENCE [LARGE SCALE GENOMIC DNA]</scope>
    <source>
        <strain evidence="1 2">CCAP 1448/3</strain>
    </source>
</reference>
<accession>A0A2T1C5G9</accession>
<dbReference type="EMBL" id="PVWJ01000033">
    <property type="protein sequence ID" value="PSB03387.1"/>
    <property type="molecule type" value="Genomic_DNA"/>
</dbReference>
<gene>
    <name evidence="1" type="ORF">C7B64_08595</name>
</gene>
<protein>
    <submittedName>
        <fullName evidence="1">DUF4160 domain-containing protein</fullName>
    </submittedName>
</protein>
<keyword evidence="2" id="KW-1185">Reference proteome</keyword>
<organism evidence="1 2">
    <name type="scientific">Merismopedia glauca CCAP 1448/3</name>
    <dbReference type="NCBI Taxonomy" id="1296344"/>
    <lineage>
        <taxon>Bacteria</taxon>
        <taxon>Bacillati</taxon>
        <taxon>Cyanobacteriota</taxon>
        <taxon>Cyanophyceae</taxon>
        <taxon>Synechococcales</taxon>
        <taxon>Merismopediaceae</taxon>
        <taxon>Merismopedia</taxon>
    </lineage>
</organism>
<dbReference type="Proteomes" id="UP000238762">
    <property type="component" value="Unassembled WGS sequence"/>
</dbReference>